<dbReference type="PROSITE" id="PS00542">
    <property type="entry name" value="COMPLEX1_30K"/>
    <property type="match status" value="1"/>
</dbReference>
<dbReference type="AlphaFoldDB" id="A0AAU8GYV7"/>
<dbReference type="NCBIfam" id="TIGR01961">
    <property type="entry name" value="NuoC_fam"/>
    <property type="match status" value="1"/>
</dbReference>
<evidence type="ECO:0000313" key="7">
    <source>
        <dbReference type="EMBL" id="XCH47685.1"/>
    </source>
</evidence>
<comment type="similarity">
    <text evidence="1 3 4">Belongs to the complex I 30 kDa subunit family.</text>
</comment>
<keyword evidence="3 4" id="KW-1278">Translocase</keyword>
<dbReference type="InterPro" id="IPR010218">
    <property type="entry name" value="NADH_DH_suC"/>
</dbReference>
<dbReference type="GO" id="GO:0008137">
    <property type="term" value="F:NADH dehydrogenase (ubiquinone) activity"/>
    <property type="evidence" value="ECO:0007669"/>
    <property type="project" value="InterPro"/>
</dbReference>
<dbReference type="SUPFAM" id="SSF143243">
    <property type="entry name" value="Nqo5-like"/>
    <property type="match status" value="1"/>
</dbReference>
<comment type="subunit">
    <text evidence="3">NDH-1 is composed of 14 different subunits. Subunits NuoB, C, D, E, F, and G constitute the peripheral sector of the complex.</text>
</comment>
<keyword evidence="3 5" id="KW-0874">Quinone</keyword>
<dbReference type="InterPro" id="IPR001268">
    <property type="entry name" value="NADH_UbQ_OxRdtase_30kDa_su"/>
</dbReference>
<dbReference type="Gene3D" id="3.30.460.80">
    <property type="entry name" value="NADH:ubiquinone oxidoreductase, 30kDa subunit"/>
    <property type="match status" value="1"/>
</dbReference>
<evidence type="ECO:0000256" key="2">
    <source>
        <dbReference type="ARBA" id="ARBA00022448"/>
    </source>
</evidence>
<dbReference type="HAMAP" id="MF_01357">
    <property type="entry name" value="NDH1_NuoC"/>
    <property type="match status" value="1"/>
</dbReference>
<evidence type="ECO:0000256" key="3">
    <source>
        <dbReference type="HAMAP-Rule" id="MF_01357"/>
    </source>
</evidence>
<dbReference type="PANTHER" id="PTHR10884:SF14">
    <property type="entry name" value="NADH DEHYDROGENASE [UBIQUINONE] IRON-SULFUR PROTEIN 3, MITOCHONDRIAL"/>
    <property type="match status" value="1"/>
</dbReference>
<gene>
    <name evidence="3" type="primary">nuoC</name>
    <name evidence="7" type="ORF">V4D31_04860</name>
</gene>
<keyword evidence="3" id="KW-1003">Cell membrane</keyword>
<keyword evidence="3 4" id="KW-0520">NAD</keyword>
<feature type="domain" description="NADH:ubiquinone oxidoreductase 30kDa subunit" evidence="6">
    <location>
        <begin position="38"/>
        <end position="158"/>
    </location>
</feature>
<evidence type="ECO:0000256" key="5">
    <source>
        <dbReference type="RuleBase" id="RU003582"/>
    </source>
</evidence>
<dbReference type="InterPro" id="IPR020396">
    <property type="entry name" value="NADH_UbQ_OxRdtase_CS"/>
</dbReference>
<reference evidence="7" key="1">
    <citation type="submission" date="2024-01" db="EMBL/GenBank/DDBJ databases">
        <title>The first autotrophic representatives of the genus Thermodesulfovibrio.</title>
        <authorList>
            <person name="Maltseva A.I."/>
            <person name="Elcheninov A.G."/>
            <person name="Kublanov I.V."/>
            <person name="Lebedinsky A.V."/>
            <person name="Frolov E.N."/>
        </authorList>
    </citation>
    <scope>NUCLEOTIDE SEQUENCE</scope>
    <source>
        <strain evidence="7">3462-1</strain>
    </source>
</reference>
<organism evidence="7">
    <name type="scientific">Thermodesulfovibrio obliviosus</name>
    <dbReference type="NCBI Taxonomy" id="3118332"/>
    <lineage>
        <taxon>Bacteria</taxon>
        <taxon>Pseudomonadati</taxon>
        <taxon>Nitrospirota</taxon>
        <taxon>Thermodesulfovibrionia</taxon>
        <taxon>Thermodesulfovibrionales</taxon>
        <taxon>Thermodesulfovibrionaceae</taxon>
        <taxon>Thermodesulfovibrio</taxon>
    </lineage>
</organism>
<evidence type="ECO:0000256" key="1">
    <source>
        <dbReference type="ARBA" id="ARBA00007569"/>
    </source>
</evidence>
<keyword evidence="2 3" id="KW-0813">Transport</keyword>
<comment type="subcellular location">
    <subcellularLocation>
        <location evidence="3">Cell membrane</location>
        <topology evidence="3">Peripheral membrane protein</topology>
        <orientation evidence="3">Cytoplasmic side</orientation>
    </subcellularLocation>
</comment>
<comment type="catalytic activity">
    <reaction evidence="3 5">
        <text>a quinone + NADH + 5 H(+)(in) = a quinol + NAD(+) + 4 H(+)(out)</text>
        <dbReference type="Rhea" id="RHEA:57888"/>
        <dbReference type="ChEBI" id="CHEBI:15378"/>
        <dbReference type="ChEBI" id="CHEBI:24646"/>
        <dbReference type="ChEBI" id="CHEBI:57540"/>
        <dbReference type="ChEBI" id="CHEBI:57945"/>
        <dbReference type="ChEBI" id="CHEBI:132124"/>
    </reaction>
</comment>
<dbReference type="EMBL" id="CP144374">
    <property type="protein sequence ID" value="XCH47685.1"/>
    <property type="molecule type" value="Genomic_DNA"/>
</dbReference>
<dbReference type="RefSeq" id="WP_353685346.1">
    <property type="nucleotide sequence ID" value="NZ_CP144374.1"/>
</dbReference>
<dbReference type="InterPro" id="IPR037232">
    <property type="entry name" value="NADH_quin_OxRdtase_su_C/D-like"/>
</dbReference>
<dbReference type="GO" id="GO:0005886">
    <property type="term" value="C:plasma membrane"/>
    <property type="evidence" value="ECO:0007669"/>
    <property type="project" value="UniProtKB-SubCell"/>
</dbReference>
<evidence type="ECO:0000256" key="4">
    <source>
        <dbReference type="RuleBase" id="RU003456"/>
    </source>
</evidence>
<comment type="function">
    <text evidence="3">NDH-1 shuttles electrons from NADH, via FMN and iron-sulfur (Fe-S) centers, to quinones in the respiratory chain. The immediate electron acceptor for the enzyme in this species is believed to be ubiquinone. Couples the redox reaction to proton translocation (for every two electrons transferred, four hydrogen ions are translocated across the cytoplasmic membrane), and thus conserves the redox energy in a proton gradient.</text>
</comment>
<keyword evidence="3" id="KW-0472">Membrane</keyword>
<dbReference type="Pfam" id="PF00329">
    <property type="entry name" value="Complex1_30kDa"/>
    <property type="match status" value="1"/>
</dbReference>
<dbReference type="KEGG" id="tob:V4D31_04860"/>
<dbReference type="PANTHER" id="PTHR10884">
    <property type="entry name" value="NADH DEHYDROGENASE UBIQUINONE IRON-SULFUR PROTEIN 3"/>
    <property type="match status" value="1"/>
</dbReference>
<keyword evidence="3" id="KW-0830">Ubiquinone</keyword>
<evidence type="ECO:0000259" key="6">
    <source>
        <dbReference type="Pfam" id="PF00329"/>
    </source>
</evidence>
<accession>A0AAU8GYV7</accession>
<sequence length="174" mass="20655">MAQEVKAIEESLKIAKKLSETFPETVLEINEFRGQVSVTVKKIKIKEVLRYLKEQHGFNHLQDLCGVDHYPAEPRFEIVYNLFSIWRRLHIRVKAKVEGENPEIDSITELWSGANWHERECFDMFGIRFNGHPDLRRILMPEDWDGHPLRKDYPLKGRQLWRGFREIVDEGLNK</sequence>
<dbReference type="EC" id="7.1.1.-" evidence="3"/>
<dbReference type="GO" id="GO:0048038">
    <property type="term" value="F:quinone binding"/>
    <property type="evidence" value="ECO:0007669"/>
    <property type="project" value="UniProtKB-KW"/>
</dbReference>
<dbReference type="GO" id="GO:0050136">
    <property type="term" value="F:NADH dehydrogenase (quinone) (non-electrogenic) activity"/>
    <property type="evidence" value="ECO:0007669"/>
    <property type="project" value="UniProtKB-UniRule"/>
</dbReference>
<name>A0AAU8GYV7_9BACT</name>
<protein>
    <recommendedName>
        <fullName evidence="3">NADH-quinone oxidoreductase subunit C</fullName>
        <ecNumber evidence="3">7.1.1.-</ecNumber>
    </recommendedName>
    <alternativeName>
        <fullName evidence="3">NADH dehydrogenase I subunit C</fullName>
    </alternativeName>
    <alternativeName>
        <fullName evidence="3">NDH-1 subunit C</fullName>
    </alternativeName>
</protein>
<proteinExistence type="inferred from homology"/>